<dbReference type="Pfam" id="PF04230">
    <property type="entry name" value="PS_pyruv_trans"/>
    <property type="match status" value="1"/>
</dbReference>
<protein>
    <recommendedName>
        <fullName evidence="2">Polysaccharide pyruvyl transferase domain-containing protein</fullName>
    </recommendedName>
</protein>
<feature type="domain" description="Polysaccharide pyruvyl transferase" evidence="2">
    <location>
        <begin position="107"/>
        <end position="403"/>
    </location>
</feature>
<evidence type="ECO:0000313" key="4">
    <source>
        <dbReference type="Proteomes" id="UP000267368"/>
    </source>
</evidence>
<dbReference type="InterPro" id="IPR007345">
    <property type="entry name" value="Polysacch_pyruvyl_Trfase"/>
</dbReference>
<keyword evidence="4" id="KW-1185">Reference proteome</keyword>
<dbReference type="EMBL" id="QICB01000002">
    <property type="protein sequence ID" value="RNL20626.1"/>
    <property type="molecule type" value="Genomic_DNA"/>
</dbReference>
<dbReference type="OrthoDB" id="3199616at2"/>
<gene>
    <name evidence="3" type="ORF">DMP07_03320</name>
</gene>
<evidence type="ECO:0000313" key="3">
    <source>
        <dbReference type="EMBL" id="RNL20626.1"/>
    </source>
</evidence>
<dbReference type="PANTHER" id="PTHR36836">
    <property type="entry name" value="COLANIC ACID BIOSYNTHESIS PROTEIN WCAK"/>
    <property type="match status" value="1"/>
</dbReference>
<evidence type="ECO:0000259" key="2">
    <source>
        <dbReference type="Pfam" id="PF04230"/>
    </source>
</evidence>
<proteinExistence type="predicted"/>
<evidence type="ECO:0000256" key="1">
    <source>
        <dbReference type="SAM" id="Coils"/>
    </source>
</evidence>
<comment type="caution">
    <text evidence="3">The sequence shown here is derived from an EMBL/GenBank/DDBJ whole genome shotgun (WGS) entry which is preliminary data.</text>
</comment>
<dbReference type="RefSeq" id="WP_123197727.1">
    <property type="nucleotide sequence ID" value="NZ_QICB01000002.1"/>
</dbReference>
<name>A0A3N0AFN4_9ACTN</name>
<organism evidence="3 4">
    <name type="scientific">Slackia faecicanis</name>
    <dbReference type="NCBI Taxonomy" id="255723"/>
    <lineage>
        <taxon>Bacteria</taxon>
        <taxon>Bacillati</taxon>
        <taxon>Actinomycetota</taxon>
        <taxon>Coriobacteriia</taxon>
        <taxon>Eggerthellales</taxon>
        <taxon>Eggerthellaceae</taxon>
        <taxon>Slackia</taxon>
    </lineage>
</organism>
<feature type="coiled-coil region" evidence="1">
    <location>
        <begin position="485"/>
        <end position="519"/>
    </location>
</feature>
<dbReference type="PANTHER" id="PTHR36836:SF1">
    <property type="entry name" value="COLANIC ACID BIOSYNTHESIS PROTEIN WCAK"/>
    <property type="match status" value="1"/>
</dbReference>
<dbReference type="Proteomes" id="UP000267368">
    <property type="component" value="Unassembled WGS sequence"/>
</dbReference>
<dbReference type="AlphaFoldDB" id="A0A3N0AFN4"/>
<sequence length="542" mass="58641">MAYYRIALTGHARFSAGDAAAHTYLQLKAMGHGVELLDPAVVPGVFDAQGNLDRAAAAPFLETFDPACVADAHDSIEDILAACERSGKGQDEPIRHVVVFGYVGPDNFGDELIFSLIAANVRKRYPSSYVSAIGHMPDRTIARHGVASVTPPMKAELFAQLAGASALVFMAGIMFDEPFKDWTAGPIDLYLNPHSEIAGQTACCLMAYQQGVPAVFLGVGAGPLANADACKLVEMASLTKPLYLPRDEHTAQLLEDAGVDPSLIRVKADLAFSIERPERCEAWERWKDESGLDDAPFLSASFRDHHTCGEGLTDAMAALFDHAFETKGWRTVFLDFAPEDRTVHERIANKMRHVEAALFFGLTDDFDTAVAALSQAQASVAMRLHCSIVSNALGISSIGINYNDKVEALYDAMDARAFLMEPDCSAAAAIAAFDALMHDENAAARVRSRAAALRERALDAFDAFFETVEAADVPRASTRLYVRDVSVAEQDLERERERCARLEAELAAAYARAEALVASPTWKAGRAVGALPRAIKRIMGKA</sequence>
<reference evidence="4" key="1">
    <citation type="submission" date="2018-05" db="EMBL/GenBank/DDBJ databases">
        <title>Genome Sequencing of selected type strains of the family Eggerthellaceae.</title>
        <authorList>
            <person name="Danylec N."/>
            <person name="Stoll D.A."/>
            <person name="Doetsch A."/>
            <person name="Huch M."/>
        </authorList>
    </citation>
    <scope>NUCLEOTIDE SEQUENCE [LARGE SCALE GENOMIC DNA]</scope>
    <source>
        <strain evidence="4">DSM 17537</strain>
    </source>
</reference>
<keyword evidence="1" id="KW-0175">Coiled coil</keyword>
<accession>A0A3N0AFN4</accession>